<dbReference type="InterPro" id="IPR002921">
    <property type="entry name" value="Fungal_lipase-type"/>
</dbReference>
<evidence type="ECO:0000256" key="5">
    <source>
        <dbReference type="SAM" id="SignalP"/>
    </source>
</evidence>
<dbReference type="PANTHER" id="PTHR45856">
    <property type="entry name" value="ALPHA/BETA-HYDROLASES SUPERFAMILY PROTEIN"/>
    <property type="match status" value="1"/>
</dbReference>
<comment type="caution">
    <text evidence="7">The sequence shown here is derived from an EMBL/GenBank/DDBJ whole genome shotgun (WGS) entry which is preliminary data.</text>
</comment>
<dbReference type="EMBL" id="CAVNYO010000040">
    <property type="protein sequence ID" value="CAK5263401.1"/>
    <property type="molecule type" value="Genomic_DNA"/>
</dbReference>
<reference evidence="7" key="1">
    <citation type="submission" date="2023-11" db="EMBL/GenBank/DDBJ databases">
        <authorList>
            <person name="De Vega J J."/>
            <person name="De Vega J J."/>
        </authorList>
    </citation>
    <scope>NUCLEOTIDE SEQUENCE</scope>
</reference>
<evidence type="ECO:0000256" key="3">
    <source>
        <dbReference type="ARBA" id="ARBA00047591"/>
    </source>
</evidence>
<dbReference type="SUPFAM" id="SSF53474">
    <property type="entry name" value="alpha/beta-Hydrolases"/>
    <property type="match status" value="1"/>
</dbReference>
<accession>A0AAD2GTN0</accession>
<keyword evidence="1" id="KW-1015">Disulfide bond</keyword>
<keyword evidence="8" id="KW-1185">Reference proteome</keyword>
<dbReference type="InterPro" id="IPR051218">
    <property type="entry name" value="Sec_MonoDiacylglyc_Lipase"/>
</dbReference>
<sequence length="299" mass="32186">MRFTASATLFFLSGLFTAHASPVTRETITALSAQQVDAFTPFTHYAAAGYCAPNVTMAWDCGISCNALPGFKTVGAGGNGDTVQYWYVGYDPALQTVIVSHQGTVPAHIQSLITDLRFFLRHLDPTIFPGLPSDIEVHTGFADEHAKTAADVLAAVKTALSESGFTKVTIAGHSLGAALGLLESVYLPLHIPNVTFQSVLYGLPRFVGNSAFAHYASQGDTITHINNMEDFVPVLPPRFVGYQHPTGEIHIQDTGEWHPCSGYDNTSDLCSTGDLKILIEFNVNNHLGPYNGITMGCQH</sequence>
<feature type="chain" id="PRO_5042148947" description="Fungal lipase-type domain-containing protein" evidence="5">
    <location>
        <begin position="21"/>
        <end position="299"/>
    </location>
</feature>
<comment type="catalytic activity">
    <reaction evidence="4">
        <text>a monoacylglycerol + H2O = glycerol + a fatty acid + H(+)</text>
        <dbReference type="Rhea" id="RHEA:15245"/>
        <dbReference type="ChEBI" id="CHEBI:15377"/>
        <dbReference type="ChEBI" id="CHEBI:15378"/>
        <dbReference type="ChEBI" id="CHEBI:17408"/>
        <dbReference type="ChEBI" id="CHEBI:17754"/>
        <dbReference type="ChEBI" id="CHEBI:28868"/>
    </reaction>
</comment>
<keyword evidence="5" id="KW-0732">Signal</keyword>
<comment type="catalytic activity">
    <reaction evidence="3">
        <text>a diacylglycerol + H2O = a monoacylglycerol + a fatty acid + H(+)</text>
        <dbReference type="Rhea" id="RHEA:32731"/>
        <dbReference type="ChEBI" id="CHEBI:15377"/>
        <dbReference type="ChEBI" id="CHEBI:15378"/>
        <dbReference type="ChEBI" id="CHEBI:17408"/>
        <dbReference type="ChEBI" id="CHEBI:18035"/>
        <dbReference type="ChEBI" id="CHEBI:28868"/>
    </reaction>
</comment>
<evidence type="ECO:0000256" key="2">
    <source>
        <dbReference type="ARBA" id="ARBA00043996"/>
    </source>
</evidence>
<comment type="similarity">
    <text evidence="2">Belongs to the AB hydrolase superfamily. Lipase family. Class 3 subfamily.</text>
</comment>
<evidence type="ECO:0000256" key="4">
    <source>
        <dbReference type="ARBA" id="ARBA00048461"/>
    </source>
</evidence>
<feature type="domain" description="Fungal lipase-type" evidence="6">
    <location>
        <begin position="99"/>
        <end position="238"/>
    </location>
</feature>
<dbReference type="GO" id="GO:0006629">
    <property type="term" value="P:lipid metabolic process"/>
    <property type="evidence" value="ECO:0007669"/>
    <property type="project" value="InterPro"/>
</dbReference>
<evidence type="ECO:0000313" key="8">
    <source>
        <dbReference type="Proteomes" id="UP001295794"/>
    </source>
</evidence>
<evidence type="ECO:0000259" key="6">
    <source>
        <dbReference type="Pfam" id="PF01764"/>
    </source>
</evidence>
<gene>
    <name evidence="7" type="ORF">MYCIT1_LOCUS2859</name>
</gene>
<evidence type="ECO:0000256" key="1">
    <source>
        <dbReference type="ARBA" id="ARBA00023157"/>
    </source>
</evidence>
<dbReference type="InterPro" id="IPR029058">
    <property type="entry name" value="AB_hydrolase_fold"/>
</dbReference>
<proteinExistence type="inferred from homology"/>
<evidence type="ECO:0000313" key="7">
    <source>
        <dbReference type="EMBL" id="CAK5263401.1"/>
    </source>
</evidence>
<dbReference type="Pfam" id="PF01764">
    <property type="entry name" value="Lipase_3"/>
    <property type="match status" value="1"/>
</dbReference>
<dbReference type="AlphaFoldDB" id="A0AAD2GTN0"/>
<protein>
    <recommendedName>
        <fullName evidence="6">Fungal lipase-type domain-containing protein</fullName>
    </recommendedName>
</protein>
<feature type="signal peptide" evidence="5">
    <location>
        <begin position="1"/>
        <end position="20"/>
    </location>
</feature>
<organism evidence="7 8">
    <name type="scientific">Mycena citricolor</name>
    <dbReference type="NCBI Taxonomy" id="2018698"/>
    <lineage>
        <taxon>Eukaryota</taxon>
        <taxon>Fungi</taxon>
        <taxon>Dikarya</taxon>
        <taxon>Basidiomycota</taxon>
        <taxon>Agaricomycotina</taxon>
        <taxon>Agaricomycetes</taxon>
        <taxon>Agaricomycetidae</taxon>
        <taxon>Agaricales</taxon>
        <taxon>Marasmiineae</taxon>
        <taxon>Mycenaceae</taxon>
        <taxon>Mycena</taxon>
    </lineage>
</organism>
<dbReference type="Gene3D" id="3.40.50.1820">
    <property type="entry name" value="alpha/beta hydrolase"/>
    <property type="match status" value="1"/>
</dbReference>
<name>A0AAD2GTN0_9AGAR</name>
<dbReference type="CDD" id="cd00519">
    <property type="entry name" value="Lipase_3"/>
    <property type="match status" value="1"/>
</dbReference>
<dbReference type="Proteomes" id="UP001295794">
    <property type="component" value="Unassembled WGS sequence"/>
</dbReference>
<dbReference type="PANTHER" id="PTHR45856:SF25">
    <property type="entry name" value="FUNGAL LIPASE-LIKE DOMAIN-CONTAINING PROTEIN"/>
    <property type="match status" value="1"/>
</dbReference>